<evidence type="ECO:0000313" key="4">
    <source>
        <dbReference type="Proteomes" id="UP000708208"/>
    </source>
</evidence>
<keyword evidence="2" id="KW-0732">Signal</keyword>
<reference evidence="3" key="1">
    <citation type="submission" date="2021-06" db="EMBL/GenBank/DDBJ databases">
        <authorList>
            <person name="Hodson N. C."/>
            <person name="Mongue J. A."/>
            <person name="Jaron S. K."/>
        </authorList>
    </citation>
    <scope>NUCLEOTIDE SEQUENCE</scope>
</reference>
<keyword evidence="1" id="KW-0472">Membrane</keyword>
<dbReference type="Proteomes" id="UP000708208">
    <property type="component" value="Unassembled WGS sequence"/>
</dbReference>
<evidence type="ECO:0000313" key="3">
    <source>
        <dbReference type="EMBL" id="CAG7820847.1"/>
    </source>
</evidence>
<keyword evidence="4" id="KW-1185">Reference proteome</keyword>
<proteinExistence type="predicted"/>
<comment type="caution">
    <text evidence="3">The sequence shown here is derived from an EMBL/GenBank/DDBJ whole genome shotgun (WGS) entry which is preliminary data.</text>
</comment>
<keyword evidence="1" id="KW-0812">Transmembrane</keyword>
<accession>A0A8J2KVZ2</accession>
<protein>
    <submittedName>
        <fullName evidence="3">Uncharacterized protein</fullName>
    </submittedName>
</protein>
<organism evidence="3 4">
    <name type="scientific">Allacma fusca</name>
    <dbReference type="NCBI Taxonomy" id="39272"/>
    <lineage>
        <taxon>Eukaryota</taxon>
        <taxon>Metazoa</taxon>
        <taxon>Ecdysozoa</taxon>
        <taxon>Arthropoda</taxon>
        <taxon>Hexapoda</taxon>
        <taxon>Collembola</taxon>
        <taxon>Symphypleona</taxon>
        <taxon>Sminthuridae</taxon>
        <taxon>Allacma</taxon>
    </lineage>
</organism>
<feature type="chain" id="PRO_5035213064" evidence="2">
    <location>
        <begin position="25"/>
        <end position="759"/>
    </location>
</feature>
<dbReference type="AlphaFoldDB" id="A0A8J2KVZ2"/>
<feature type="signal peptide" evidence="2">
    <location>
        <begin position="1"/>
        <end position="24"/>
    </location>
</feature>
<keyword evidence="1" id="KW-1133">Transmembrane helix</keyword>
<dbReference type="PANTHER" id="PTHR39069:SF8">
    <property type="entry name" value="FI17111P1"/>
    <property type="match status" value="1"/>
</dbReference>
<dbReference type="OrthoDB" id="6431406at2759"/>
<name>A0A8J2KVZ2_9HEXA</name>
<evidence type="ECO:0000256" key="2">
    <source>
        <dbReference type="SAM" id="SignalP"/>
    </source>
</evidence>
<sequence length="759" mass="82556">MHLKTAIIILFALSNYCFNNIVSAQEPGAYCDNDFDCTNGDKRLVCNLEANVCVCQKGAEYDWLSKNEKTCQLLVGEPCRESNLDHPRTPNTWCDAATNFYVECLPNYFQTPKRCARPYNATCDLGRRDCNEYAYEMCIGSGARDICGCDENSIYINGKCVLKADAPCTSPSPGSWNLVPQACSALSKCTIIGFVETCKCDGDLKPNENGLCRVMHNGNCDLAGNLPCDDGRFLNCINSKCSCRSGALYEEAQDSCVLEANRQCDPLGTQKCTKYSSCELVQEGSARNYFCICRTGLIENTKNQCVIPYGDECGGNGDALCNEDAHQVCSGTTIKRCTCKNPDHSLYDPQKKSCYLLATAPCELGGMPCGANAECWRGNCFCKDGFRHNSEGKCVLNHGMQCNEDNSLCDPTTFLACIPNNGSGSTCQCASKDAVFDGKTCKLKANSPCDPLPGKQQCVDHAQCNQLNETCQCKSSIPGDSNLIANKVGECVRKYNSRCNIAGETEGDCDRDFGFQTCDQANTCVCLEPENMDYNSTDGRCYGLKNKPCTENTLCEAGLACVGNTCSCDSRIGLVEDENGDCVRVPGSSCSDSDPFGKCSEKAYMSCVQNVCRCKDGYIQTGQGLDAKCVGNYNSPCSTNANCNFNGSLVCNANDKCDCAGLGDQEYDRKTQHCWTMLYGRCHISRNFIGENEVPLDCNEELNLACKRVSENDGGNYGVCRCADKYSEIYGICTGGSASFTGVTLIILLMSVFVVMRSI</sequence>
<dbReference type="EMBL" id="CAJVCH010491969">
    <property type="protein sequence ID" value="CAG7820847.1"/>
    <property type="molecule type" value="Genomic_DNA"/>
</dbReference>
<dbReference type="PANTHER" id="PTHR39069">
    <property type="entry name" value="ECDYSONE-INDUCIBLE GENE E1, ISOFORM A"/>
    <property type="match status" value="1"/>
</dbReference>
<gene>
    <name evidence="3" type="ORF">AFUS01_LOCUS31218</name>
</gene>
<feature type="transmembrane region" description="Helical" evidence="1">
    <location>
        <begin position="729"/>
        <end position="756"/>
    </location>
</feature>
<evidence type="ECO:0000256" key="1">
    <source>
        <dbReference type="SAM" id="Phobius"/>
    </source>
</evidence>